<reference evidence="2" key="1">
    <citation type="journal article" date="2014" name="Int. J. Syst. Evol. Microbiol.">
        <title>Complete genome sequence of Corynebacterium casei LMG S-19264T (=DSM 44701T), isolated from a smear-ripened cheese.</title>
        <authorList>
            <consortium name="US DOE Joint Genome Institute (JGI-PGF)"/>
            <person name="Walter F."/>
            <person name="Albersmeier A."/>
            <person name="Kalinowski J."/>
            <person name="Ruckert C."/>
        </authorList>
    </citation>
    <scope>NUCLEOTIDE SEQUENCE</scope>
    <source>
        <strain evidence="2">JCM 3035</strain>
    </source>
</reference>
<reference evidence="2" key="2">
    <citation type="submission" date="2020-09" db="EMBL/GenBank/DDBJ databases">
        <authorList>
            <person name="Sun Q."/>
            <person name="Ohkuma M."/>
        </authorList>
    </citation>
    <scope>NUCLEOTIDE SEQUENCE</scope>
    <source>
        <strain evidence="2">JCM 3035</strain>
    </source>
</reference>
<feature type="region of interest" description="Disordered" evidence="1">
    <location>
        <begin position="178"/>
        <end position="201"/>
    </location>
</feature>
<sequence length="201" mass="21741">MLGAPRAARLTELAARRRGDGSRGLRARRAWRQLVRACAAGDPAALEAVRAAARDLPEPDVLDLLVVGPQEPADRAAYLTLLGQREQRQAMDPDGALLALAYRAAEPDVRERLCTAMAAEGEADVIRVVVTGDRRDRIAEMSDDELDYLGHELPDHRRWDELRRLAARALEDRFGGDIALGTDPVSPGGPHDIALGAGGTE</sequence>
<dbReference type="Proteomes" id="UP000637788">
    <property type="component" value="Unassembled WGS sequence"/>
</dbReference>
<keyword evidence="3" id="KW-1185">Reference proteome</keyword>
<dbReference type="EMBL" id="BMPQ01000020">
    <property type="protein sequence ID" value="GGK94110.1"/>
    <property type="molecule type" value="Genomic_DNA"/>
</dbReference>
<proteinExistence type="predicted"/>
<organism evidence="2 3">
    <name type="scientific">Streptomyces flaveus</name>
    <dbReference type="NCBI Taxonomy" id="66370"/>
    <lineage>
        <taxon>Bacteria</taxon>
        <taxon>Bacillati</taxon>
        <taxon>Actinomycetota</taxon>
        <taxon>Actinomycetes</taxon>
        <taxon>Kitasatosporales</taxon>
        <taxon>Streptomycetaceae</taxon>
        <taxon>Streptomyces</taxon>
        <taxon>Streptomyces aurantiacus group</taxon>
    </lineage>
</organism>
<comment type="caution">
    <text evidence="2">The sequence shown here is derived from an EMBL/GenBank/DDBJ whole genome shotgun (WGS) entry which is preliminary data.</text>
</comment>
<name>A0A917R7F9_9ACTN</name>
<protein>
    <submittedName>
        <fullName evidence="2">Uncharacterized protein</fullName>
    </submittedName>
</protein>
<evidence type="ECO:0000313" key="2">
    <source>
        <dbReference type="EMBL" id="GGK94110.1"/>
    </source>
</evidence>
<gene>
    <name evidence="2" type="ORF">GCM10010094_63700</name>
</gene>
<accession>A0A917R7F9</accession>
<dbReference type="AlphaFoldDB" id="A0A917R7F9"/>
<evidence type="ECO:0000313" key="3">
    <source>
        <dbReference type="Proteomes" id="UP000637788"/>
    </source>
</evidence>
<evidence type="ECO:0000256" key="1">
    <source>
        <dbReference type="SAM" id="MobiDB-lite"/>
    </source>
</evidence>